<dbReference type="InterPro" id="IPR002156">
    <property type="entry name" value="RNaseH_domain"/>
</dbReference>
<dbReference type="SUPFAM" id="SSF53098">
    <property type="entry name" value="Ribonuclease H-like"/>
    <property type="match status" value="1"/>
</dbReference>
<dbReference type="Gene3D" id="3.30.420.10">
    <property type="entry name" value="Ribonuclease H-like superfamily/Ribonuclease H"/>
    <property type="match status" value="1"/>
</dbReference>
<proteinExistence type="predicted"/>
<name>A0ABD3DXN4_9LAMI</name>
<comment type="caution">
    <text evidence="2">The sequence shown here is derived from an EMBL/GenBank/DDBJ whole genome shotgun (WGS) entry which is preliminary data.</text>
</comment>
<dbReference type="InterPro" id="IPR036397">
    <property type="entry name" value="RNaseH_sf"/>
</dbReference>
<evidence type="ECO:0000313" key="2">
    <source>
        <dbReference type="EMBL" id="KAL3646893.1"/>
    </source>
</evidence>
<dbReference type="Pfam" id="PF13456">
    <property type="entry name" value="RVT_3"/>
    <property type="match status" value="1"/>
</dbReference>
<accession>A0ABD3DXN4</accession>
<sequence length="194" mass="21427">MPALVTLVSRQTKLHWHSIIQAGFTRKIAIQKWSPPPKGAVKINTDASFINGNSTAGIIFGDHCGTVTHAAVFKHKCLDSFSAECLALLDACNLLIELNIHNATLESDCLNAITFIVDKSEYCFWQADAVISKIRKLLDKWPLWSFCFAPRVANGAAHALAYWAWNNELKGFVPLNSLPVTVFCDLGFPIVEVV</sequence>
<feature type="domain" description="RNase H type-1" evidence="1">
    <location>
        <begin position="44"/>
        <end position="163"/>
    </location>
</feature>
<reference evidence="3" key="1">
    <citation type="journal article" date="2024" name="IScience">
        <title>Strigolactones Initiate the Formation of Haustorium-like Structures in Castilleja.</title>
        <authorList>
            <person name="Buerger M."/>
            <person name="Peterson D."/>
            <person name="Chory J."/>
        </authorList>
    </citation>
    <scope>NUCLEOTIDE SEQUENCE [LARGE SCALE GENOMIC DNA]</scope>
</reference>
<dbReference type="InterPro" id="IPR053151">
    <property type="entry name" value="RNase_H-like"/>
</dbReference>
<keyword evidence="3" id="KW-1185">Reference proteome</keyword>
<dbReference type="EMBL" id="JAVIJP010000011">
    <property type="protein sequence ID" value="KAL3646893.1"/>
    <property type="molecule type" value="Genomic_DNA"/>
</dbReference>
<evidence type="ECO:0000259" key="1">
    <source>
        <dbReference type="Pfam" id="PF13456"/>
    </source>
</evidence>
<dbReference type="InterPro" id="IPR012337">
    <property type="entry name" value="RNaseH-like_sf"/>
</dbReference>
<organism evidence="2 3">
    <name type="scientific">Castilleja foliolosa</name>
    <dbReference type="NCBI Taxonomy" id="1961234"/>
    <lineage>
        <taxon>Eukaryota</taxon>
        <taxon>Viridiplantae</taxon>
        <taxon>Streptophyta</taxon>
        <taxon>Embryophyta</taxon>
        <taxon>Tracheophyta</taxon>
        <taxon>Spermatophyta</taxon>
        <taxon>Magnoliopsida</taxon>
        <taxon>eudicotyledons</taxon>
        <taxon>Gunneridae</taxon>
        <taxon>Pentapetalae</taxon>
        <taxon>asterids</taxon>
        <taxon>lamiids</taxon>
        <taxon>Lamiales</taxon>
        <taxon>Orobanchaceae</taxon>
        <taxon>Pedicularideae</taxon>
        <taxon>Castillejinae</taxon>
        <taxon>Castilleja</taxon>
    </lineage>
</organism>
<protein>
    <recommendedName>
        <fullName evidence="1">RNase H type-1 domain-containing protein</fullName>
    </recommendedName>
</protein>
<gene>
    <name evidence="2" type="ORF">CASFOL_009437</name>
</gene>
<dbReference type="PANTHER" id="PTHR47723:SF24">
    <property type="entry name" value="RNASE H TYPE-1 DOMAIN-CONTAINING PROTEIN"/>
    <property type="match status" value="1"/>
</dbReference>
<dbReference type="AlphaFoldDB" id="A0ABD3DXN4"/>
<evidence type="ECO:0000313" key="3">
    <source>
        <dbReference type="Proteomes" id="UP001632038"/>
    </source>
</evidence>
<dbReference type="InterPro" id="IPR044730">
    <property type="entry name" value="RNase_H-like_dom_plant"/>
</dbReference>
<dbReference type="PANTHER" id="PTHR47723">
    <property type="entry name" value="OS05G0353850 PROTEIN"/>
    <property type="match status" value="1"/>
</dbReference>
<dbReference type="Proteomes" id="UP001632038">
    <property type="component" value="Unassembled WGS sequence"/>
</dbReference>
<dbReference type="CDD" id="cd06222">
    <property type="entry name" value="RNase_H_like"/>
    <property type="match status" value="1"/>
</dbReference>